<dbReference type="GO" id="GO:0032839">
    <property type="term" value="C:dendrite cytoplasm"/>
    <property type="evidence" value="ECO:0007669"/>
    <property type="project" value="GOC"/>
</dbReference>
<dbReference type="InterPro" id="IPR051740">
    <property type="entry name" value="DRBM-containing_protein"/>
</dbReference>
<feature type="compositionally biased region" description="Low complexity" evidence="4">
    <location>
        <begin position="335"/>
        <end position="344"/>
    </location>
</feature>
<keyword evidence="1" id="KW-0677">Repeat</keyword>
<feature type="region of interest" description="Disordered" evidence="4">
    <location>
        <begin position="324"/>
        <end position="354"/>
    </location>
</feature>
<dbReference type="SMART" id="SM00358">
    <property type="entry name" value="DSRM"/>
    <property type="match status" value="4"/>
</dbReference>
<dbReference type="GO" id="GO:0098964">
    <property type="term" value="P:anterograde dendritic transport of messenger ribonucleoprotein complex"/>
    <property type="evidence" value="ECO:0007669"/>
    <property type="project" value="TreeGrafter"/>
</dbReference>
<dbReference type="GO" id="GO:0003725">
    <property type="term" value="F:double-stranded RNA binding"/>
    <property type="evidence" value="ECO:0007669"/>
    <property type="project" value="TreeGrafter"/>
</dbReference>
<keyword evidence="7" id="KW-1185">Reference proteome</keyword>
<dbReference type="SUPFAM" id="SSF54768">
    <property type="entry name" value="dsRNA-binding domain-like"/>
    <property type="match status" value="5"/>
</dbReference>
<feature type="region of interest" description="Disordered" evidence="4">
    <location>
        <begin position="548"/>
        <end position="586"/>
    </location>
</feature>
<dbReference type="GO" id="GO:0010468">
    <property type="term" value="P:regulation of gene expression"/>
    <property type="evidence" value="ECO:0007669"/>
    <property type="project" value="UniProtKB-ARBA"/>
</dbReference>
<gene>
    <name evidence="6" type="ORF">ONE63_008401</name>
</gene>
<dbReference type="CDD" id="cd19859">
    <property type="entry name" value="DSRM_STAU_rpt3"/>
    <property type="match status" value="1"/>
</dbReference>
<evidence type="ECO:0000313" key="7">
    <source>
        <dbReference type="Proteomes" id="UP001075354"/>
    </source>
</evidence>
<feature type="compositionally biased region" description="Basic and acidic residues" evidence="4">
    <location>
        <begin position="324"/>
        <end position="334"/>
    </location>
</feature>
<dbReference type="GO" id="GO:0005886">
    <property type="term" value="C:plasma membrane"/>
    <property type="evidence" value="ECO:0007669"/>
    <property type="project" value="TreeGrafter"/>
</dbReference>
<keyword evidence="2 3" id="KW-0694">RNA-binding</keyword>
<dbReference type="PANTHER" id="PTHR46054">
    <property type="entry name" value="MATERNAL EFFECT PROTEIN STAUFEN"/>
    <property type="match status" value="1"/>
</dbReference>
<feature type="compositionally biased region" description="Low complexity" evidence="4">
    <location>
        <begin position="429"/>
        <end position="438"/>
    </location>
</feature>
<accession>A0AAV7XSX5</accession>
<feature type="region of interest" description="Disordered" evidence="4">
    <location>
        <begin position="36"/>
        <end position="61"/>
    </location>
</feature>
<sequence>MTLRSNFGFSRRPVTLATMPSPVMIQSAPAQPLRFDSVTSPTEHKKNDVDAGDNGGAETTNINNMLANNKEKTPMCLVNELARYNKIPHQYRLTNEQGPAHRKQFTVTLKLGDEEYTAEGASIKKAQHQAASIALSKTNYKHPPSKPRSILRMGRNNITPTVELNAWAMKRGELATYVLIPPHALPVGPPPPPPCPGMAPPNMGPMTNFMPPPMGPPPPHFSTFPAFNYRPAFNQRPPLFQMRPPNACGEMAPWGPPRPPINMFARPPLTKHQQERMYAKPSIYPGGHPTFTVMVKVGSREFMGEGATAQLARHNAASKALDEIRQLPLPDERSSSVSENGSSSTKEDGSEAKSPISLVHEVALRRNLTVKFEVVRVSGPPHMRSFHTVCMVGDFTTEGIGNGKKLSKKRASEKMLEELKKLPPESPCATTAAATANAKVKRKPTQKKKSRNLIKDPKPATPVESPPHTAPADKEKDEMNPISRLIQIQQAKKEQEPLYTLVEEKGAPRRREFIMAVKIGELSCQGSGPNKKLAKRAAAEAMLLELGYSRPPAGSTPAPSTKPSNGKESRKLTDTPSVGGTGGRQLVPGLLLVPDTSYSPPIKGTVISPATSSMAKELLQTGKTGADSQSSQSTAVVSPKDQLLYLAQLLDFKVQFSDFPKGNHSEYLSLVTLSTCPPHVCHGAGHTVEASHDQAALTALQMLAEMGLDMFSNKKETSSASPSSVTEG</sequence>
<organism evidence="6 7">
    <name type="scientific">Megalurothrips usitatus</name>
    <name type="common">bean blossom thrips</name>
    <dbReference type="NCBI Taxonomy" id="439358"/>
    <lineage>
        <taxon>Eukaryota</taxon>
        <taxon>Metazoa</taxon>
        <taxon>Ecdysozoa</taxon>
        <taxon>Arthropoda</taxon>
        <taxon>Hexapoda</taxon>
        <taxon>Insecta</taxon>
        <taxon>Pterygota</taxon>
        <taxon>Neoptera</taxon>
        <taxon>Paraneoptera</taxon>
        <taxon>Thysanoptera</taxon>
        <taxon>Terebrantia</taxon>
        <taxon>Thripoidea</taxon>
        <taxon>Thripidae</taxon>
        <taxon>Megalurothrips</taxon>
    </lineage>
</organism>
<feature type="domain" description="DRBM" evidence="5">
    <location>
        <begin position="73"/>
        <end position="140"/>
    </location>
</feature>
<dbReference type="GO" id="GO:0035418">
    <property type="term" value="P:protein localization to synapse"/>
    <property type="evidence" value="ECO:0007669"/>
    <property type="project" value="TreeGrafter"/>
</dbReference>
<dbReference type="InterPro" id="IPR032478">
    <property type="entry name" value="Staufen_C"/>
</dbReference>
<dbReference type="GO" id="GO:0043025">
    <property type="term" value="C:neuronal cell body"/>
    <property type="evidence" value="ECO:0007669"/>
    <property type="project" value="TreeGrafter"/>
</dbReference>
<reference evidence="6" key="1">
    <citation type="submission" date="2022-12" db="EMBL/GenBank/DDBJ databases">
        <title>Chromosome-level genome assembly of the bean flower thrips Megalurothrips usitatus.</title>
        <authorList>
            <person name="Ma L."/>
            <person name="Liu Q."/>
            <person name="Li H."/>
            <person name="Cai W."/>
        </authorList>
    </citation>
    <scope>NUCLEOTIDE SEQUENCE</scope>
    <source>
        <strain evidence="6">Cailab_2022a</strain>
    </source>
</reference>
<feature type="domain" description="DRBM" evidence="5">
    <location>
        <begin position="256"/>
        <end position="326"/>
    </location>
</feature>
<dbReference type="GO" id="GO:0007281">
    <property type="term" value="P:germ cell development"/>
    <property type="evidence" value="ECO:0007669"/>
    <property type="project" value="TreeGrafter"/>
</dbReference>
<dbReference type="Gene3D" id="3.30.160.20">
    <property type="match status" value="5"/>
</dbReference>
<evidence type="ECO:0000313" key="6">
    <source>
        <dbReference type="EMBL" id="KAJ1526837.1"/>
    </source>
</evidence>
<evidence type="ECO:0000256" key="2">
    <source>
        <dbReference type="ARBA" id="ARBA00022884"/>
    </source>
</evidence>
<evidence type="ECO:0000256" key="3">
    <source>
        <dbReference type="PROSITE-ProRule" id="PRU00266"/>
    </source>
</evidence>
<dbReference type="InterPro" id="IPR014720">
    <property type="entry name" value="dsRBD_dom"/>
</dbReference>
<feature type="domain" description="DRBM" evidence="5">
    <location>
        <begin position="354"/>
        <end position="421"/>
    </location>
</feature>
<protein>
    <recommendedName>
        <fullName evidence="5">DRBM domain-containing protein</fullName>
    </recommendedName>
</protein>
<proteinExistence type="predicted"/>
<dbReference type="AlphaFoldDB" id="A0AAV7XSX5"/>
<dbReference type="GO" id="GO:0003729">
    <property type="term" value="F:mRNA binding"/>
    <property type="evidence" value="ECO:0007669"/>
    <property type="project" value="TreeGrafter"/>
</dbReference>
<dbReference type="Pfam" id="PF00035">
    <property type="entry name" value="dsrm"/>
    <property type="match status" value="4"/>
</dbReference>
<dbReference type="PROSITE" id="PS50137">
    <property type="entry name" value="DS_RBD"/>
    <property type="match status" value="4"/>
</dbReference>
<dbReference type="FunFam" id="3.30.160.20:FF:000007">
    <property type="entry name" value="Double-stranded RNA-binding protein Staufen homolog 1"/>
    <property type="match status" value="2"/>
</dbReference>
<name>A0AAV7XSX5_9NEOP</name>
<dbReference type="Proteomes" id="UP001075354">
    <property type="component" value="Chromosome 6"/>
</dbReference>
<feature type="domain" description="DRBM" evidence="5">
    <location>
        <begin position="480"/>
        <end position="548"/>
    </location>
</feature>
<evidence type="ECO:0000256" key="1">
    <source>
        <dbReference type="ARBA" id="ARBA00022737"/>
    </source>
</evidence>
<dbReference type="EMBL" id="JAPTSV010000006">
    <property type="protein sequence ID" value="KAJ1526837.1"/>
    <property type="molecule type" value="Genomic_DNA"/>
</dbReference>
<comment type="caution">
    <text evidence="6">The sequence shown here is derived from an EMBL/GenBank/DDBJ whole genome shotgun (WGS) entry which is preliminary data.</text>
</comment>
<dbReference type="GO" id="GO:0008298">
    <property type="term" value="P:intracellular mRNA localization"/>
    <property type="evidence" value="ECO:0007669"/>
    <property type="project" value="TreeGrafter"/>
</dbReference>
<dbReference type="PANTHER" id="PTHR46054:SF3">
    <property type="entry name" value="MATERNAL EFFECT PROTEIN STAUFEN"/>
    <property type="match status" value="1"/>
</dbReference>
<evidence type="ECO:0000256" key="4">
    <source>
        <dbReference type="SAM" id="MobiDB-lite"/>
    </source>
</evidence>
<feature type="region of interest" description="Disordered" evidence="4">
    <location>
        <begin position="422"/>
        <end position="479"/>
    </location>
</feature>
<feature type="compositionally biased region" description="Basic residues" evidence="4">
    <location>
        <begin position="439"/>
        <end position="452"/>
    </location>
</feature>
<dbReference type="Pfam" id="PF16482">
    <property type="entry name" value="Staufen_C"/>
    <property type="match status" value="1"/>
</dbReference>
<dbReference type="CDD" id="cd19857">
    <property type="entry name" value="DSRM_STAU_rpt1"/>
    <property type="match status" value="1"/>
</dbReference>
<dbReference type="GO" id="GO:0010494">
    <property type="term" value="C:cytoplasmic stress granule"/>
    <property type="evidence" value="ECO:0007669"/>
    <property type="project" value="TreeGrafter"/>
</dbReference>
<dbReference type="CDD" id="cd19860">
    <property type="entry name" value="DSRM_STAU_rpt4"/>
    <property type="match status" value="1"/>
</dbReference>
<dbReference type="FunFam" id="3.30.160.20:FF:000073">
    <property type="entry name" value="Double-stranded RNA-binding protein Staufen homolog"/>
    <property type="match status" value="1"/>
</dbReference>
<dbReference type="CDD" id="cd19861">
    <property type="entry name" value="DSRM_STAU_rpt5"/>
    <property type="match status" value="1"/>
</dbReference>
<evidence type="ECO:0000259" key="5">
    <source>
        <dbReference type="PROSITE" id="PS50137"/>
    </source>
</evidence>